<protein>
    <submittedName>
        <fullName evidence="2">Uncharacterized protein</fullName>
    </submittedName>
</protein>
<evidence type="ECO:0000313" key="2">
    <source>
        <dbReference type="EnsemblPlants" id="cds.evm.model.01.2351"/>
    </source>
</evidence>
<feature type="region of interest" description="Disordered" evidence="1">
    <location>
        <begin position="137"/>
        <end position="158"/>
    </location>
</feature>
<name>A0A803NKU2_CANSA</name>
<dbReference type="EMBL" id="UZAU01000070">
    <property type="status" value="NOT_ANNOTATED_CDS"/>
    <property type="molecule type" value="Genomic_DNA"/>
</dbReference>
<dbReference type="AlphaFoldDB" id="A0A803NKU2"/>
<reference evidence="2" key="1">
    <citation type="submission" date="2018-11" db="EMBL/GenBank/DDBJ databases">
        <authorList>
            <person name="Grassa J C."/>
        </authorList>
    </citation>
    <scope>NUCLEOTIDE SEQUENCE [LARGE SCALE GENOMIC DNA]</scope>
</reference>
<accession>A0A803NKU2</accession>
<evidence type="ECO:0000256" key="1">
    <source>
        <dbReference type="SAM" id="MobiDB-lite"/>
    </source>
</evidence>
<keyword evidence="3" id="KW-1185">Reference proteome</keyword>
<sequence length="158" mass="18488">MKKAKEMLGFYQDRLMVDVNEQVTRAEDMLLELLVGGVLKEITRDYLKLAYTYYQAKFAALKANTTTEDLKKALEEAKKEQIEDMSSTAKVEADLELESKREKTFLEETFAAEQESYQKDVEQLPWRLKMKRRNPMRVLQPLRTKKTQPLKIKSLGPH</sequence>
<dbReference type="Gramene" id="evm.model.01.2351">
    <property type="protein sequence ID" value="cds.evm.model.01.2351"/>
    <property type="gene ID" value="evm.TU.01.2351"/>
</dbReference>
<dbReference type="EnsemblPlants" id="evm.model.01.2351">
    <property type="protein sequence ID" value="cds.evm.model.01.2351"/>
    <property type="gene ID" value="evm.TU.01.2351"/>
</dbReference>
<dbReference type="Proteomes" id="UP000596661">
    <property type="component" value="Chromosome 1"/>
</dbReference>
<organism evidence="2 3">
    <name type="scientific">Cannabis sativa</name>
    <name type="common">Hemp</name>
    <name type="synonym">Marijuana</name>
    <dbReference type="NCBI Taxonomy" id="3483"/>
    <lineage>
        <taxon>Eukaryota</taxon>
        <taxon>Viridiplantae</taxon>
        <taxon>Streptophyta</taxon>
        <taxon>Embryophyta</taxon>
        <taxon>Tracheophyta</taxon>
        <taxon>Spermatophyta</taxon>
        <taxon>Magnoliopsida</taxon>
        <taxon>eudicotyledons</taxon>
        <taxon>Gunneridae</taxon>
        <taxon>Pentapetalae</taxon>
        <taxon>rosids</taxon>
        <taxon>fabids</taxon>
        <taxon>Rosales</taxon>
        <taxon>Cannabaceae</taxon>
        <taxon>Cannabis</taxon>
    </lineage>
</organism>
<evidence type="ECO:0000313" key="3">
    <source>
        <dbReference type="Proteomes" id="UP000596661"/>
    </source>
</evidence>
<proteinExistence type="predicted"/>
<reference evidence="2" key="2">
    <citation type="submission" date="2021-03" db="UniProtKB">
        <authorList>
            <consortium name="EnsemblPlants"/>
        </authorList>
    </citation>
    <scope>IDENTIFICATION</scope>
</reference>